<dbReference type="AlphaFoldDB" id="Q22GC9"/>
<sequence length="366" mass="43449">MSINLQFTIYRFYSSCYDLEVYFEKGQDKFKMKQLYNLQQDGTQYLPVNVFLEFPVYEIQSICNPDEYSQYINYCSLIFKILRKGTQDEVAQSKIILETVYNQYSYIRYISWVRVADTEQRLTQFRNSQKYQSIQQPQNNLVITASQYQPLKQDPYYPIKVAFFIDNLPNIQTTVKYDPDSLIYKSFIQQKYIKIKFENYPTLYILKAQVGLTYNINSTEFTQRNSTLITLKDNALSINFQNSFEIVQEILLQDKVVTIKMFLRIKLVLDSYFLIERLPFYDEILPQEKPEDSQALIILKEYYGFLVVFAIVLAFFLVSIFIIKKIQKNQSILKNTGFIRQNSDEENSPYNINVNLQMSQSDEIKI</sequence>
<keyword evidence="1" id="KW-1133">Transmembrane helix</keyword>
<organism evidence="2 3">
    <name type="scientific">Tetrahymena thermophila (strain SB210)</name>
    <dbReference type="NCBI Taxonomy" id="312017"/>
    <lineage>
        <taxon>Eukaryota</taxon>
        <taxon>Sar</taxon>
        <taxon>Alveolata</taxon>
        <taxon>Ciliophora</taxon>
        <taxon>Intramacronucleata</taxon>
        <taxon>Oligohymenophorea</taxon>
        <taxon>Hymenostomatida</taxon>
        <taxon>Tetrahymenina</taxon>
        <taxon>Tetrahymenidae</taxon>
        <taxon>Tetrahymena</taxon>
    </lineage>
</organism>
<keyword evidence="1" id="KW-0472">Membrane</keyword>
<evidence type="ECO:0000313" key="3">
    <source>
        <dbReference type="Proteomes" id="UP000009168"/>
    </source>
</evidence>
<dbReference type="EMBL" id="GG662460">
    <property type="protein sequence ID" value="EAR84402.2"/>
    <property type="molecule type" value="Genomic_DNA"/>
</dbReference>
<protein>
    <submittedName>
        <fullName evidence="2">Transmembrane protein, putative</fullName>
    </submittedName>
</protein>
<evidence type="ECO:0000313" key="2">
    <source>
        <dbReference type="EMBL" id="EAR84402.2"/>
    </source>
</evidence>
<name>Q22GC9_TETTS</name>
<dbReference type="RefSeq" id="XP_001032065.2">
    <property type="nucleotide sequence ID" value="XM_001032065.2"/>
</dbReference>
<dbReference type="InParanoid" id="Q22GC9"/>
<accession>Q22GC9</accession>
<keyword evidence="1 2" id="KW-0812">Transmembrane</keyword>
<reference evidence="3" key="1">
    <citation type="journal article" date="2006" name="PLoS Biol.">
        <title>Macronuclear genome sequence of the ciliate Tetrahymena thermophila, a model eukaryote.</title>
        <authorList>
            <person name="Eisen J.A."/>
            <person name="Coyne R.S."/>
            <person name="Wu M."/>
            <person name="Wu D."/>
            <person name="Thiagarajan M."/>
            <person name="Wortman J.R."/>
            <person name="Badger J.H."/>
            <person name="Ren Q."/>
            <person name="Amedeo P."/>
            <person name="Jones K.M."/>
            <person name="Tallon L.J."/>
            <person name="Delcher A.L."/>
            <person name="Salzberg S.L."/>
            <person name="Silva J.C."/>
            <person name="Haas B.J."/>
            <person name="Majoros W.H."/>
            <person name="Farzad M."/>
            <person name="Carlton J.M."/>
            <person name="Smith R.K. Jr."/>
            <person name="Garg J."/>
            <person name="Pearlman R.E."/>
            <person name="Karrer K.M."/>
            <person name="Sun L."/>
            <person name="Manning G."/>
            <person name="Elde N.C."/>
            <person name="Turkewitz A.P."/>
            <person name="Asai D.J."/>
            <person name="Wilkes D.E."/>
            <person name="Wang Y."/>
            <person name="Cai H."/>
            <person name="Collins K."/>
            <person name="Stewart B.A."/>
            <person name="Lee S.R."/>
            <person name="Wilamowska K."/>
            <person name="Weinberg Z."/>
            <person name="Ruzzo W.L."/>
            <person name="Wloga D."/>
            <person name="Gaertig J."/>
            <person name="Frankel J."/>
            <person name="Tsao C.-C."/>
            <person name="Gorovsky M.A."/>
            <person name="Keeling P.J."/>
            <person name="Waller R.F."/>
            <person name="Patron N.J."/>
            <person name="Cherry J.M."/>
            <person name="Stover N.A."/>
            <person name="Krieger C.J."/>
            <person name="del Toro C."/>
            <person name="Ryder H.F."/>
            <person name="Williamson S.C."/>
            <person name="Barbeau R.A."/>
            <person name="Hamilton E.P."/>
            <person name="Orias E."/>
        </authorList>
    </citation>
    <scope>NUCLEOTIDE SEQUENCE [LARGE SCALE GENOMIC DNA]</scope>
    <source>
        <strain evidence="3">SB210</strain>
    </source>
</reference>
<gene>
    <name evidence="2" type="ORF">TTHERM_00703940</name>
</gene>
<keyword evidence="3" id="KW-1185">Reference proteome</keyword>
<dbReference type="HOGENOM" id="CLU_442487_0_0_1"/>
<dbReference type="GeneID" id="7830312"/>
<dbReference type="Proteomes" id="UP000009168">
    <property type="component" value="Unassembled WGS sequence"/>
</dbReference>
<proteinExistence type="predicted"/>
<evidence type="ECO:0000256" key="1">
    <source>
        <dbReference type="SAM" id="Phobius"/>
    </source>
</evidence>
<feature type="transmembrane region" description="Helical" evidence="1">
    <location>
        <begin position="302"/>
        <end position="323"/>
    </location>
</feature>
<dbReference type="KEGG" id="tet:TTHERM_00703940"/>